<gene>
    <name evidence="2" type="ORF">TPC1_11072</name>
</gene>
<dbReference type="SMART" id="SM00175">
    <property type="entry name" value="RAB"/>
    <property type="match status" value="1"/>
</dbReference>
<feature type="non-terminal residue" evidence="2">
    <location>
        <position position="88"/>
    </location>
</feature>
<keyword evidence="1" id="KW-0547">Nucleotide-binding</keyword>
<dbReference type="Gene3D" id="3.40.50.300">
    <property type="entry name" value="P-loop containing nucleotide triphosphate hydrolases"/>
    <property type="match status" value="1"/>
</dbReference>
<dbReference type="GO" id="GO:0003924">
    <property type="term" value="F:GTPase activity"/>
    <property type="evidence" value="ECO:0007669"/>
    <property type="project" value="InterPro"/>
</dbReference>
<accession>A0A146KGI0</accession>
<dbReference type="Pfam" id="PF00071">
    <property type="entry name" value="Ras"/>
    <property type="match status" value="1"/>
</dbReference>
<dbReference type="EMBL" id="GDID01000803">
    <property type="protein sequence ID" value="JAP95803.1"/>
    <property type="molecule type" value="Transcribed_RNA"/>
</dbReference>
<proteinExistence type="predicted"/>
<organism evidence="2">
    <name type="scientific">Trepomonas sp. PC1</name>
    <dbReference type="NCBI Taxonomy" id="1076344"/>
    <lineage>
        <taxon>Eukaryota</taxon>
        <taxon>Metamonada</taxon>
        <taxon>Diplomonadida</taxon>
        <taxon>Hexamitidae</taxon>
        <taxon>Hexamitinae</taxon>
        <taxon>Trepomonas</taxon>
    </lineage>
</organism>
<evidence type="ECO:0000313" key="2">
    <source>
        <dbReference type="EMBL" id="JAP95803.1"/>
    </source>
</evidence>
<evidence type="ECO:0000256" key="1">
    <source>
        <dbReference type="ARBA" id="ARBA00022741"/>
    </source>
</evidence>
<protein>
    <submittedName>
        <fullName evidence="2">Rab-like protein</fullName>
    </submittedName>
</protein>
<feature type="non-terminal residue" evidence="2">
    <location>
        <position position="1"/>
    </location>
</feature>
<reference evidence="2" key="1">
    <citation type="submission" date="2015-07" db="EMBL/GenBank/DDBJ databases">
        <title>Adaptation to a free-living lifestyle via gene acquisitions in the diplomonad Trepomonas sp. PC1.</title>
        <authorList>
            <person name="Xu F."/>
            <person name="Jerlstrom-Hultqvist J."/>
            <person name="Kolisko M."/>
            <person name="Simpson A.G.B."/>
            <person name="Roger A.J."/>
            <person name="Svard S.G."/>
            <person name="Andersson J.O."/>
        </authorList>
    </citation>
    <scope>NUCLEOTIDE SEQUENCE</scope>
    <source>
        <strain evidence="2">PC1</strain>
    </source>
</reference>
<dbReference type="GO" id="GO:0005525">
    <property type="term" value="F:GTP binding"/>
    <property type="evidence" value="ECO:0007669"/>
    <property type="project" value="InterPro"/>
</dbReference>
<dbReference type="InterPro" id="IPR001806">
    <property type="entry name" value="Small_GTPase"/>
</dbReference>
<dbReference type="PROSITE" id="PS51419">
    <property type="entry name" value="RAB"/>
    <property type="match status" value="1"/>
</dbReference>
<sequence length="88" mass="10049">IWDTAGQERYADLAPMYYRNADLIFIVFDVLERQSFAKAKQLISDLKQDSSAKLIVLANKCDQDQRSVLTVEIQGFATQNTLQTYEVS</sequence>
<name>A0A146KGI0_9EUKA</name>
<dbReference type="SUPFAM" id="SSF52540">
    <property type="entry name" value="P-loop containing nucleoside triphosphate hydrolases"/>
    <property type="match status" value="1"/>
</dbReference>
<dbReference type="AlphaFoldDB" id="A0A146KGI0"/>
<dbReference type="InterPro" id="IPR027417">
    <property type="entry name" value="P-loop_NTPase"/>
</dbReference>
<dbReference type="CDD" id="cd00154">
    <property type="entry name" value="Rab"/>
    <property type="match status" value="1"/>
</dbReference>
<dbReference type="PANTHER" id="PTHR47978">
    <property type="match status" value="1"/>
</dbReference>